<accession>K0SDX8</accession>
<name>K0SDX8_THAOC</name>
<feature type="non-terminal residue" evidence="1">
    <location>
        <position position="111"/>
    </location>
</feature>
<comment type="caution">
    <text evidence="1">The sequence shown here is derived from an EMBL/GenBank/DDBJ whole genome shotgun (WGS) entry which is preliminary data.</text>
</comment>
<gene>
    <name evidence="1" type="ORF">THAOC_23170</name>
</gene>
<dbReference type="Proteomes" id="UP000266841">
    <property type="component" value="Unassembled WGS sequence"/>
</dbReference>
<dbReference type="AlphaFoldDB" id="K0SDX8"/>
<dbReference type="EMBL" id="AGNL01030303">
    <property type="protein sequence ID" value="EJK56857.1"/>
    <property type="molecule type" value="Genomic_DNA"/>
</dbReference>
<keyword evidence="2" id="KW-1185">Reference proteome</keyword>
<evidence type="ECO:0000313" key="2">
    <source>
        <dbReference type="Proteomes" id="UP000266841"/>
    </source>
</evidence>
<protein>
    <submittedName>
        <fullName evidence="1">Uncharacterized protein</fullName>
    </submittedName>
</protein>
<organism evidence="1 2">
    <name type="scientific">Thalassiosira oceanica</name>
    <name type="common">Marine diatom</name>
    <dbReference type="NCBI Taxonomy" id="159749"/>
    <lineage>
        <taxon>Eukaryota</taxon>
        <taxon>Sar</taxon>
        <taxon>Stramenopiles</taxon>
        <taxon>Ochrophyta</taxon>
        <taxon>Bacillariophyta</taxon>
        <taxon>Coscinodiscophyceae</taxon>
        <taxon>Thalassiosirophycidae</taxon>
        <taxon>Thalassiosirales</taxon>
        <taxon>Thalassiosiraceae</taxon>
        <taxon>Thalassiosira</taxon>
    </lineage>
</organism>
<proteinExistence type="predicted"/>
<reference evidence="1 2" key="1">
    <citation type="journal article" date="2012" name="Genome Biol.">
        <title>Genome and low-iron response of an oceanic diatom adapted to chronic iron limitation.</title>
        <authorList>
            <person name="Lommer M."/>
            <person name="Specht M."/>
            <person name="Roy A.S."/>
            <person name="Kraemer L."/>
            <person name="Andreson R."/>
            <person name="Gutowska M.A."/>
            <person name="Wolf J."/>
            <person name="Bergner S.V."/>
            <person name="Schilhabel M.B."/>
            <person name="Klostermeier U.C."/>
            <person name="Beiko R.G."/>
            <person name="Rosenstiel P."/>
            <person name="Hippler M."/>
            <person name="Laroche J."/>
        </authorList>
    </citation>
    <scope>NUCLEOTIDE SEQUENCE [LARGE SCALE GENOMIC DNA]</scope>
    <source>
        <strain evidence="1 2">CCMP1005</strain>
    </source>
</reference>
<evidence type="ECO:0000313" key="1">
    <source>
        <dbReference type="EMBL" id="EJK56857.1"/>
    </source>
</evidence>
<sequence length="111" mass="12540">MIWYDWLQEFGLITTLQNEKSRLQRTLTVQQGEHSRVISKHEETIGSLQDHQARDHQVKYSILIRASYADYVSGKPTGEGTIAHLTMQAKGVVNGVQPGEKGLLTYEPDSE</sequence>